<keyword evidence="7" id="KW-1185">Reference proteome</keyword>
<feature type="repeat" description="PPR" evidence="5">
    <location>
        <begin position="609"/>
        <end position="643"/>
    </location>
</feature>
<dbReference type="AlphaFoldDB" id="A0A1U7LV85"/>
<dbReference type="PANTHER" id="PTHR47447:SF17">
    <property type="entry name" value="OS12G0638900 PROTEIN"/>
    <property type="match status" value="1"/>
</dbReference>
<protein>
    <submittedName>
        <fullName evidence="6">Pentatricopeptide repeat-containing protein, chloroplastic</fullName>
    </submittedName>
</protein>
<reference evidence="6 7" key="1">
    <citation type="submission" date="2016-04" db="EMBL/GenBank/DDBJ databases">
        <title>Evolutionary innovation and constraint leading to complex multicellularity in the Ascomycota.</title>
        <authorList>
            <person name="Cisse O."/>
            <person name="Nguyen A."/>
            <person name="Hewitt D.A."/>
            <person name="Jedd G."/>
            <person name="Stajich J.E."/>
        </authorList>
    </citation>
    <scope>NUCLEOTIDE SEQUENCE [LARGE SCALE GENOMIC DNA]</scope>
    <source>
        <strain evidence="6 7">DAH-3</strain>
    </source>
</reference>
<comment type="similarity">
    <text evidence="1">Belongs to the CCM1 family.</text>
</comment>
<dbReference type="STRING" id="1198029.A0A1U7LV85"/>
<dbReference type="Proteomes" id="UP000186594">
    <property type="component" value="Unassembled WGS sequence"/>
</dbReference>
<dbReference type="InterPro" id="IPR002885">
    <property type="entry name" value="PPR_rpt"/>
</dbReference>
<proteinExistence type="inferred from homology"/>
<comment type="subunit">
    <text evidence="4">Binds to mitochondrial small subunit 15S rRNA.</text>
</comment>
<sequence length="967" mass="111024">MLRHTRKLQIKLVLATSLNPVSLDFSHAAFYCKSFTSDCAPSQDTITQRSNITASNVAITSSKIDAKYISELAEILQQTSRNPIYDGWNIFAKITDGNAIPADLRHQYLELLRQEGRERDYQRIIFMVERIDPQNRTPLEDTYRITSLKNIGQGSIALKLTDEFLQNRQLDDLQYGVIQSMIRWLVENNRLIEAIHLWEKTAARFLVTRVTRKFKDDGYMYLDLIFKNVEDPIAFLRQSFALGGPANPQTSSDARRFWLETFISFLAEDCNHDPLSLLGIHDYCESIKWNLKIKVTTKILTRLLDAGLLHDRCIEIYQGIRKRAHVSRPIDILTAMLPCAMFRDNPVLVKDIFNDFLKVKDFISVPFFNLAMAYHSRRGEVDAVNTVFEELIFKSLQPNAETFAALMYAHDFYANSTPVIRRIISDNLDPTVVVQYLLDRIYEPTLDIDTAVRTVANLISTKVPVTMEIIEKVMSMAAARGHLKSAQYAFRIANAHNLPLSIDAANSYLKCHVNCGWHKETTDLFGDFRKLFGVEPDKTTWLIKLRSDCALKDVEKFRSNMEKMVKEGYLADAQSYGILFEVMCNNNELETAQELFDGLSVETSVVLPDGNMYAIMMGAYLRAGQPEKVRSLYLKMTATNTPPTVMALAIFALAQGQLMRPNLTSVNFPKWIHEIFISIRRGERTLDLTDPYSSFSTFPFIPSSTKNSSVLRTSTSRILFCRVLANIYRSPQIRAQPPVQLRTATALLRGFVDAGDETAIDLMWLYIRRRVKSLIRYPYQNEETAVASYICRAEKHALSHPLYVFLKSRSTGRLAPSSTKFPFRIPYRRLDYLAINLSISALAQDDHSAFKAFWLAHCQLNRYISTTTWSKPNLPFPRLNTEAKIQLLAAYRRWKRGETRAPIYGFRMFNRTNRRHIEVRYPDVISCILDFERRVGKRRLGGRINIKKPGIRDFIDTRNNDSTEAAK</sequence>
<dbReference type="NCBIfam" id="TIGR00756">
    <property type="entry name" value="PPR"/>
    <property type="match status" value="1"/>
</dbReference>
<comment type="function">
    <text evidence="3">Regulates mitochondrial small subunit maturation by controlling 15S rRNA 5'-end processing. Localizes to the 5' precursor of the 15S rRNA in a position that is subsequently occupied by mS47 in the mature yeast mtSSU. Uses structure and sequence-specific RNA recognition, binding to a single-stranded region of the precursor and specifically recognizing bases -6 to -1. The exchange of Ccm1 for mS47 is coupled to the irreversible removal of precursor rRNA that is accompanied by conformational changes of the mitoribosomal proteins uS5m and mS26. These conformational changes signal completion of 5'-end rRNA processing through protection of the mature 5'-end of the 15S rRNA and stabilization of mS47. The removal of the 5' precursor together with the dissociation of Ccm1 may be catalyzed by the 5'-3' exoribonuclease Pet127. Involved in the specific removal of group I introns in mitochondrial encoded transcripts.</text>
</comment>
<evidence type="ECO:0000256" key="1">
    <source>
        <dbReference type="ARBA" id="ARBA00006192"/>
    </source>
</evidence>
<dbReference type="InterPro" id="IPR011990">
    <property type="entry name" value="TPR-like_helical_dom_sf"/>
</dbReference>
<gene>
    <name evidence="6" type="ORF">NEOLI_000275</name>
</gene>
<dbReference type="PROSITE" id="PS51375">
    <property type="entry name" value="PPR"/>
    <property type="match status" value="1"/>
</dbReference>
<name>A0A1U7LV85_NEOID</name>
<organism evidence="6 7">
    <name type="scientific">Neolecta irregularis (strain DAH-3)</name>
    <dbReference type="NCBI Taxonomy" id="1198029"/>
    <lineage>
        <taxon>Eukaryota</taxon>
        <taxon>Fungi</taxon>
        <taxon>Dikarya</taxon>
        <taxon>Ascomycota</taxon>
        <taxon>Taphrinomycotina</taxon>
        <taxon>Neolectales</taxon>
        <taxon>Neolectaceae</taxon>
        <taxon>Neolecta</taxon>
    </lineage>
</organism>
<accession>A0A1U7LV85</accession>
<keyword evidence="2" id="KW-0677">Repeat</keyword>
<dbReference type="OrthoDB" id="185373at2759"/>
<dbReference type="EMBL" id="LXFE01000167">
    <property type="protein sequence ID" value="OLL26554.1"/>
    <property type="molecule type" value="Genomic_DNA"/>
</dbReference>
<dbReference type="GO" id="GO:0005739">
    <property type="term" value="C:mitochondrion"/>
    <property type="evidence" value="ECO:0007669"/>
    <property type="project" value="UniProtKB-ARBA"/>
</dbReference>
<evidence type="ECO:0000256" key="2">
    <source>
        <dbReference type="ARBA" id="ARBA00022737"/>
    </source>
</evidence>
<evidence type="ECO:0000256" key="4">
    <source>
        <dbReference type="ARBA" id="ARBA00044511"/>
    </source>
</evidence>
<evidence type="ECO:0000313" key="6">
    <source>
        <dbReference type="EMBL" id="OLL26554.1"/>
    </source>
</evidence>
<dbReference type="Pfam" id="PF01535">
    <property type="entry name" value="PPR"/>
    <property type="match status" value="1"/>
</dbReference>
<dbReference type="Gene3D" id="1.25.40.10">
    <property type="entry name" value="Tetratricopeptide repeat domain"/>
    <property type="match status" value="1"/>
</dbReference>
<dbReference type="PANTHER" id="PTHR47447">
    <property type="entry name" value="OS03G0856100 PROTEIN"/>
    <property type="match status" value="1"/>
</dbReference>
<comment type="caution">
    <text evidence="6">The sequence shown here is derived from an EMBL/GenBank/DDBJ whole genome shotgun (WGS) entry which is preliminary data.</text>
</comment>
<evidence type="ECO:0000256" key="3">
    <source>
        <dbReference type="ARBA" id="ARBA00044493"/>
    </source>
</evidence>
<evidence type="ECO:0000256" key="5">
    <source>
        <dbReference type="PROSITE-ProRule" id="PRU00708"/>
    </source>
</evidence>
<evidence type="ECO:0000313" key="7">
    <source>
        <dbReference type="Proteomes" id="UP000186594"/>
    </source>
</evidence>